<accession>A0A2M9Q7F5</accession>
<reference evidence="2 3" key="1">
    <citation type="submission" date="2017-11" db="EMBL/GenBank/DDBJ databases">
        <title>Bacterial isolate from king chilli rhizosphere.</title>
        <authorList>
            <person name="Takhelmayum P."/>
            <person name="Sarangthem I."/>
        </authorList>
    </citation>
    <scope>NUCLEOTIDE SEQUENCE [LARGE SCALE GENOMIC DNA]</scope>
    <source>
        <strain evidence="3">t26</strain>
    </source>
</reference>
<evidence type="ECO:0000313" key="2">
    <source>
        <dbReference type="EMBL" id="PJO43932.1"/>
    </source>
</evidence>
<keyword evidence="1" id="KW-0175">Coiled coil</keyword>
<protein>
    <submittedName>
        <fullName evidence="2">Uncharacterized protein</fullName>
    </submittedName>
</protein>
<dbReference type="Proteomes" id="UP000232101">
    <property type="component" value="Unassembled WGS sequence"/>
</dbReference>
<feature type="coiled-coil region" evidence="1">
    <location>
        <begin position="293"/>
        <end position="327"/>
    </location>
</feature>
<comment type="caution">
    <text evidence="2">The sequence shown here is derived from an EMBL/GenBank/DDBJ whole genome shotgun (WGS) entry which is preliminary data.</text>
</comment>
<name>A0A2M9Q7F5_9BACI</name>
<evidence type="ECO:0000256" key="1">
    <source>
        <dbReference type="SAM" id="Coils"/>
    </source>
</evidence>
<organism evidence="2 3">
    <name type="scientific">Lysinibacillus xylanilyticus</name>
    <dbReference type="NCBI Taxonomy" id="582475"/>
    <lineage>
        <taxon>Bacteria</taxon>
        <taxon>Bacillati</taxon>
        <taxon>Bacillota</taxon>
        <taxon>Bacilli</taxon>
        <taxon>Bacillales</taxon>
        <taxon>Bacillaceae</taxon>
        <taxon>Lysinibacillus</taxon>
    </lineage>
</organism>
<evidence type="ECO:0000313" key="3">
    <source>
        <dbReference type="Proteomes" id="UP000232101"/>
    </source>
</evidence>
<dbReference type="EMBL" id="PHQY01000586">
    <property type="protein sequence ID" value="PJO43932.1"/>
    <property type="molecule type" value="Genomic_DNA"/>
</dbReference>
<sequence>MDVCSSILEIPSDTGYWLVRADGGKYYDDFFLNNFIAVSDNEITLEMISKYNQGSLVGITTDFFKDIYSKEYSGWTAQQIAHAVSRTQKFIVEMKVGDLILVPSRNSKDFLIGIITSDVFEIAEEEITSKVEVKYAINPFFKRRRVQWLKEISRGEISEKLYWILSAHQTIFNLEENKENINQLLAPVYIQDGLCHGTIKISKKEGLNANEWYDLYSIIKKQSENTQEEIIVKSNVQSPGLIEFVTENPVTVFSITMVLSAVVWGEINIAGIKVKGILPYFQAHRKGKIEIEKGKKELAIMDEDKKAKQLENERAQFELEKDREIWETKKIEAEAERLRHKLQISNFDAGRVFEGQTQMDNQDVQDADES</sequence>
<proteinExistence type="predicted"/>
<dbReference type="RefSeq" id="WP_100542938.1">
    <property type="nucleotide sequence ID" value="NZ_PHQY01000586.1"/>
</dbReference>
<dbReference type="AlphaFoldDB" id="A0A2M9Q7F5"/>
<gene>
    <name evidence="2" type="ORF">CWD94_10125</name>
</gene>